<comment type="caution">
    <text evidence="1">The sequence shown here is derived from an EMBL/GenBank/DDBJ whole genome shotgun (WGS) entry which is preliminary data.</text>
</comment>
<dbReference type="AlphaFoldDB" id="A0A1S9RFQ6"/>
<gene>
    <name evidence="1" type="ORF">PEBR_34247</name>
</gene>
<organism evidence="1 2">
    <name type="scientific">Penicillium brasilianum</name>
    <dbReference type="NCBI Taxonomy" id="104259"/>
    <lineage>
        <taxon>Eukaryota</taxon>
        <taxon>Fungi</taxon>
        <taxon>Dikarya</taxon>
        <taxon>Ascomycota</taxon>
        <taxon>Pezizomycotina</taxon>
        <taxon>Eurotiomycetes</taxon>
        <taxon>Eurotiomycetidae</taxon>
        <taxon>Eurotiales</taxon>
        <taxon>Aspergillaceae</taxon>
        <taxon>Penicillium</taxon>
    </lineage>
</organism>
<proteinExistence type="predicted"/>
<reference evidence="2" key="1">
    <citation type="submission" date="2015-09" db="EMBL/GenBank/DDBJ databases">
        <authorList>
            <person name="Fill T.P."/>
            <person name="Baretta J.F."/>
            <person name="de Almeida L.G."/>
            <person name="Rocha M."/>
            <person name="de Souza D.H."/>
            <person name="Malavazi I."/>
            <person name="Cerdeira L.T."/>
            <person name="Hong H."/>
            <person name="Samborskyy M."/>
            <person name="de Vasconcelos A.T."/>
            <person name="Leadlay P."/>
            <person name="Rodrigues-Filho E."/>
        </authorList>
    </citation>
    <scope>NUCLEOTIDE SEQUENCE [LARGE SCALE GENOMIC DNA]</scope>
    <source>
        <strain evidence="2">LaBioMMi 136</strain>
    </source>
</reference>
<evidence type="ECO:0000313" key="1">
    <source>
        <dbReference type="EMBL" id="OOQ84333.1"/>
    </source>
</evidence>
<sequence length="227" mass="25102">MTAQANTISESIYHVMLMVSPPKASRGQIEKIRVLGTYTSIGKAKDAAHRGLFDSGYEREWFSTFETKPEALEELAASEGVGLAVYAVASDGTKFRLRISTSPNDLALKTDNEDGRVAIPLYYVVQTNVPYCSHERKPTHDTHIEGVFKSYKEARKFASTLLLSEGDGINTSSYQEYVEAGMDERDCEFGENVVVHAIGSNEENYFLSVVTGQELESVRLAEASLKI</sequence>
<protein>
    <submittedName>
        <fullName evidence="1">Uncharacterized protein</fullName>
    </submittedName>
</protein>
<evidence type="ECO:0000313" key="2">
    <source>
        <dbReference type="Proteomes" id="UP000190744"/>
    </source>
</evidence>
<accession>A0A1S9RFQ6</accession>
<dbReference type="Proteomes" id="UP000190744">
    <property type="component" value="Unassembled WGS sequence"/>
</dbReference>
<dbReference type="EMBL" id="LJBN01000183">
    <property type="protein sequence ID" value="OOQ84333.1"/>
    <property type="molecule type" value="Genomic_DNA"/>
</dbReference>
<name>A0A1S9RFQ6_PENBI</name>